<feature type="compositionally biased region" description="Basic and acidic residues" evidence="1">
    <location>
        <begin position="281"/>
        <end position="297"/>
    </location>
</feature>
<comment type="caution">
    <text evidence="2">The sequence shown here is derived from an EMBL/GenBank/DDBJ whole genome shotgun (WGS) entry which is preliminary data.</text>
</comment>
<dbReference type="Proteomes" id="UP001189429">
    <property type="component" value="Unassembled WGS sequence"/>
</dbReference>
<protein>
    <submittedName>
        <fullName evidence="2">Uncharacterized protein</fullName>
    </submittedName>
</protein>
<feature type="region of interest" description="Disordered" evidence="1">
    <location>
        <begin position="278"/>
        <end position="304"/>
    </location>
</feature>
<reference evidence="2" key="1">
    <citation type="submission" date="2023-10" db="EMBL/GenBank/DDBJ databases">
        <authorList>
            <person name="Chen Y."/>
            <person name="Shah S."/>
            <person name="Dougan E. K."/>
            <person name="Thang M."/>
            <person name="Chan C."/>
        </authorList>
    </citation>
    <scope>NUCLEOTIDE SEQUENCE [LARGE SCALE GENOMIC DNA]</scope>
</reference>
<organism evidence="2 3">
    <name type="scientific">Prorocentrum cordatum</name>
    <dbReference type="NCBI Taxonomy" id="2364126"/>
    <lineage>
        <taxon>Eukaryota</taxon>
        <taxon>Sar</taxon>
        <taxon>Alveolata</taxon>
        <taxon>Dinophyceae</taxon>
        <taxon>Prorocentrales</taxon>
        <taxon>Prorocentraceae</taxon>
        <taxon>Prorocentrum</taxon>
    </lineage>
</organism>
<evidence type="ECO:0000313" key="2">
    <source>
        <dbReference type="EMBL" id="CAK0825581.1"/>
    </source>
</evidence>
<keyword evidence="3" id="KW-1185">Reference proteome</keyword>
<proteinExistence type="predicted"/>
<evidence type="ECO:0000256" key="1">
    <source>
        <dbReference type="SAM" id="MobiDB-lite"/>
    </source>
</evidence>
<gene>
    <name evidence="2" type="ORF">PCOR1329_LOCUS25678</name>
</gene>
<sequence length="327" mass="35633">MPCAKNSIAHCIAGIRSVIFMTALRQVVNLSLAPPLIYVRPAPPATTRATGSELGHTLGGRFRSVPFNTSPWQHQAAAYRALPTELADRILTPVIFDGKMLVTPRAGAAATAVAPTEGRDKGGIETEGVKIGGPTVAIESVIVTDEMIGEYLFEQPLAHLDLRHHARTRLLNETHSRQLRQHQHRSGTLELVGDLPDHLVLNTFFSLLELNSKLRMSWMFILRFLTMAPQLLAALPTLAQIARATAQLTAAANSLIAQQQQAFNAQVHEFLAVSKQNAAHPELRDKSTHELHSRSDMVEADQTADLRENPREISLIVSTGMAGPLGA</sequence>
<name>A0ABN9S212_9DINO</name>
<dbReference type="EMBL" id="CAUYUJ010009002">
    <property type="protein sequence ID" value="CAK0825581.1"/>
    <property type="molecule type" value="Genomic_DNA"/>
</dbReference>
<accession>A0ABN9S212</accession>
<evidence type="ECO:0000313" key="3">
    <source>
        <dbReference type="Proteomes" id="UP001189429"/>
    </source>
</evidence>